<feature type="chain" id="PRO_5043129845" description="Polymer-forming cytoskeletal" evidence="1">
    <location>
        <begin position="27"/>
        <end position="197"/>
    </location>
</feature>
<keyword evidence="1" id="KW-0732">Signal</keyword>
<evidence type="ECO:0008006" key="5">
    <source>
        <dbReference type="Google" id="ProtNLM"/>
    </source>
</evidence>
<comment type="caution">
    <text evidence="2">The sequence shown here is derived from an EMBL/GenBank/DDBJ whole genome shotgun (WGS) entry which is preliminary data.</text>
</comment>
<dbReference type="EMBL" id="LKHV01000001">
    <property type="protein sequence ID" value="KRG20129.1"/>
    <property type="molecule type" value="Genomic_DNA"/>
</dbReference>
<evidence type="ECO:0000256" key="1">
    <source>
        <dbReference type="SAM" id="SignalP"/>
    </source>
</evidence>
<name>A0A0Q9YU41_9GAMM</name>
<evidence type="ECO:0000313" key="2">
    <source>
        <dbReference type="EMBL" id="KRG20129.1"/>
    </source>
</evidence>
<dbReference type="AlphaFoldDB" id="A0A0Q9YU41"/>
<dbReference type="RefSeq" id="WP_057623004.1">
    <property type="nucleotide sequence ID" value="NZ_LKHV02000001.1"/>
</dbReference>
<keyword evidence="4" id="KW-1185">Reference proteome</keyword>
<protein>
    <recommendedName>
        <fullName evidence="5">Polymer-forming cytoskeletal</fullName>
    </recommendedName>
</protein>
<dbReference type="EMBL" id="LKHV02000001">
    <property type="protein sequence ID" value="MCS5708293.1"/>
    <property type="molecule type" value="Genomic_DNA"/>
</dbReference>
<reference evidence="3" key="2">
    <citation type="journal article" date="2016" name="Genome Announc.">
        <title>Draft Genome Sequences of Two Novel Amoeba-Resistant Intranuclear Bacteria, 'Candidatus Berkiella cookevillensis' and 'Candidatus Berkiella aquae'.</title>
        <authorList>
            <person name="Mehari Y.T."/>
            <person name="Arivett B.A."/>
            <person name="Farone A.L."/>
            <person name="Gunderson J.H."/>
            <person name="Farone M.B."/>
        </authorList>
    </citation>
    <scope>NUCLEOTIDE SEQUENCE</scope>
    <source>
        <strain evidence="3">CC99</strain>
    </source>
</reference>
<accession>A0A0Q9YU41</accession>
<dbReference type="Proteomes" id="UP000051494">
    <property type="component" value="Unassembled WGS sequence"/>
</dbReference>
<evidence type="ECO:0000313" key="4">
    <source>
        <dbReference type="Proteomes" id="UP000051494"/>
    </source>
</evidence>
<reference evidence="3" key="3">
    <citation type="submission" date="2021-06" db="EMBL/GenBank/DDBJ databases">
        <title>Genomic Description and Analysis of Intracellular Bacteria, Candidatus Berkiella cookevillensis and Candidatus Berkiella aquae.</title>
        <authorList>
            <person name="Kidane D.T."/>
            <person name="Mehari Y.T."/>
            <person name="Rice F.C."/>
            <person name="Arivett B.A."/>
            <person name="Farone A.L."/>
            <person name="Berk S.G."/>
            <person name="Farone M.B."/>
        </authorList>
    </citation>
    <scope>NUCLEOTIDE SEQUENCE</scope>
    <source>
        <strain evidence="3">CC99</strain>
    </source>
</reference>
<sequence length="197" mass="21588">MAKQDNKFMPMGFILCVLLNPALLNASAPHHSYGFLELHAQNQTTLEHSGMINIEKSTLSQTTTINGFVAAKHSTFEHLTVNGDADLDQVTVTGKTIIHGKINTDDSTFEDVISIHGQVSAEDSQFKKEITIYGNHSEFENCALTDILIEKTSDQKTLHLYLEETTVSGNVTFLSPGVIHMDKESKIAGRVTGATIQ</sequence>
<proteinExistence type="predicted"/>
<feature type="signal peptide" evidence="1">
    <location>
        <begin position="1"/>
        <end position="26"/>
    </location>
</feature>
<reference evidence="2" key="1">
    <citation type="submission" date="2015-09" db="EMBL/GenBank/DDBJ databases">
        <title>Draft Genome Sequences of Two Novel Amoeba-resistant Intranuclear Bacteria, Candidatus Berkiella cookevillensis and Candidatus Berkiella aquae.</title>
        <authorList>
            <person name="Mehari Y.T."/>
            <person name="Arivett B.A."/>
            <person name="Farone A.L."/>
            <person name="Gunderson J.H."/>
            <person name="Farone M.B."/>
        </authorList>
    </citation>
    <scope>NUCLEOTIDE SEQUENCE [LARGE SCALE GENOMIC DNA]</scope>
    <source>
        <strain evidence="2">CC99</strain>
    </source>
</reference>
<gene>
    <name evidence="2" type="ORF">CC99x_00350</name>
    <name evidence="3" type="ORF">CC99x_005180</name>
</gene>
<dbReference type="STRING" id="437022.CC99x_00350"/>
<evidence type="ECO:0000313" key="3">
    <source>
        <dbReference type="EMBL" id="MCS5708293.1"/>
    </source>
</evidence>
<organism evidence="2">
    <name type="scientific">Candidatus Berkiella cookevillensis</name>
    <dbReference type="NCBI Taxonomy" id="437022"/>
    <lineage>
        <taxon>Bacteria</taxon>
        <taxon>Pseudomonadati</taxon>
        <taxon>Pseudomonadota</taxon>
        <taxon>Gammaproteobacteria</taxon>
        <taxon>Candidatus Berkiellales</taxon>
        <taxon>Candidatus Berkiellaceae</taxon>
        <taxon>Candidatus Berkiella</taxon>
    </lineage>
</organism>